<geneLocation type="plasmid" evidence="5 6">
    <name>pACIX902</name>
</geneLocation>
<dbReference type="EMBL" id="CP002482">
    <property type="protein sequence ID" value="ADW71109.1"/>
    <property type="molecule type" value="Genomic_DNA"/>
</dbReference>
<dbReference type="SMART" id="SM00895">
    <property type="entry name" value="FCD"/>
    <property type="match status" value="1"/>
</dbReference>
<accession>E8X700</accession>
<dbReference type="SUPFAM" id="SSF48008">
    <property type="entry name" value="GntR ligand-binding domain-like"/>
    <property type="match status" value="1"/>
</dbReference>
<protein>
    <submittedName>
        <fullName evidence="5">GntR domain protein</fullName>
    </submittedName>
</protein>
<dbReference type="GO" id="GO:0003677">
    <property type="term" value="F:DNA binding"/>
    <property type="evidence" value="ECO:0007669"/>
    <property type="project" value="UniProtKB-KW"/>
</dbReference>
<evidence type="ECO:0000256" key="2">
    <source>
        <dbReference type="ARBA" id="ARBA00023125"/>
    </source>
</evidence>
<evidence type="ECO:0000256" key="1">
    <source>
        <dbReference type="ARBA" id="ARBA00023015"/>
    </source>
</evidence>
<keyword evidence="3" id="KW-0804">Transcription</keyword>
<dbReference type="Proteomes" id="UP000000343">
    <property type="component" value="Plasmid pACIX902"/>
</dbReference>
<dbReference type="GO" id="GO:0003700">
    <property type="term" value="F:DNA-binding transcription factor activity"/>
    <property type="evidence" value="ECO:0007669"/>
    <property type="project" value="InterPro"/>
</dbReference>
<organism evidence="6">
    <name type="scientific">Granulicella tundricola (strain ATCC BAA-1859 / DSM 23138 / MP5ACTX9)</name>
    <dbReference type="NCBI Taxonomy" id="1198114"/>
    <lineage>
        <taxon>Bacteria</taxon>
        <taxon>Pseudomonadati</taxon>
        <taxon>Acidobacteriota</taxon>
        <taxon>Terriglobia</taxon>
        <taxon>Terriglobales</taxon>
        <taxon>Acidobacteriaceae</taxon>
        <taxon>Granulicella</taxon>
    </lineage>
</organism>
<dbReference type="PROSITE" id="PS50949">
    <property type="entry name" value="HTH_GNTR"/>
    <property type="match status" value="1"/>
</dbReference>
<dbReference type="Gene3D" id="1.20.120.530">
    <property type="entry name" value="GntR ligand-binding domain-like"/>
    <property type="match status" value="1"/>
</dbReference>
<name>E8X700_GRATM</name>
<dbReference type="PANTHER" id="PTHR43537:SF5">
    <property type="entry name" value="UXU OPERON TRANSCRIPTIONAL REGULATOR"/>
    <property type="match status" value="1"/>
</dbReference>
<dbReference type="PANTHER" id="PTHR43537">
    <property type="entry name" value="TRANSCRIPTIONAL REGULATOR, GNTR FAMILY"/>
    <property type="match status" value="1"/>
</dbReference>
<dbReference type="Pfam" id="PF00392">
    <property type="entry name" value="GntR"/>
    <property type="match status" value="1"/>
</dbReference>
<dbReference type="AlphaFoldDB" id="E8X700"/>
<dbReference type="RefSeq" id="WP_013582131.1">
    <property type="nucleotide sequence ID" value="NC_015065.1"/>
</dbReference>
<dbReference type="Pfam" id="PF07729">
    <property type="entry name" value="FCD"/>
    <property type="match status" value="1"/>
</dbReference>
<evidence type="ECO:0000313" key="5">
    <source>
        <dbReference type="EMBL" id="ADW71109.1"/>
    </source>
</evidence>
<dbReference type="SMART" id="SM00345">
    <property type="entry name" value="HTH_GNTR"/>
    <property type="match status" value="1"/>
</dbReference>
<dbReference type="KEGG" id="acm:AciX9_3823"/>
<dbReference type="HOGENOM" id="CLU_017584_9_3_0"/>
<sequence>MKRREATAALTPMQAKIRPVTKVSISEDIAQQIMDLISNGDLKPGQRLPAERDLCKNFNAGRSSLREALRCLSIMGVLDARVGEGTTVAVDGVKFMGKIVEWRLITERHDIEDLLEVRMALEGIAVAKVASLGREEDLQRLQKSIKEMRGAIKDAKRFAALDLAFHVAIAGMSENFLLSDLISMIRSQLVRGLSAVLLLPNAVKLSLEEHVAIYEAIKAKDAEGARAAMQGHLQAALERYNKSVARQERTKSPRSNTART</sequence>
<keyword evidence="2" id="KW-0238">DNA-binding</keyword>
<keyword evidence="1" id="KW-0805">Transcription regulation</keyword>
<reference evidence="6" key="1">
    <citation type="submission" date="2011-01" db="EMBL/GenBank/DDBJ databases">
        <title>Complete sequence of plasmid2 of Acidobacterium sp. MP5ACTX9.</title>
        <authorList>
            <consortium name="US DOE Joint Genome Institute"/>
            <person name="Lucas S."/>
            <person name="Copeland A."/>
            <person name="Lapidus A."/>
            <person name="Cheng J.-F."/>
            <person name="Goodwin L."/>
            <person name="Pitluck S."/>
            <person name="Teshima H."/>
            <person name="Detter J.C."/>
            <person name="Han C."/>
            <person name="Tapia R."/>
            <person name="Land M."/>
            <person name="Hauser L."/>
            <person name="Kyrpides N."/>
            <person name="Ivanova N."/>
            <person name="Ovchinnikova G."/>
            <person name="Pagani I."/>
            <person name="Rawat S.R."/>
            <person name="Mannisto M."/>
            <person name="Haggblom M.M."/>
            <person name="Woyke T."/>
        </authorList>
    </citation>
    <scope>NUCLEOTIDE SEQUENCE [LARGE SCALE GENOMIC DNA]</scope>
    <source>
        <strain evidence="6">MP5ACTX9</strain>
        <plasmid evidence="6">Plasmid pACIX902</plasmid>
    </source>
</reference>
<dbReference type="InterPro" id="IPR000524">
    <property type="entry name" value="Tscrpt_reg_HTH_GntR"/>
</dbReference>
<keyword evidence="5" id="KW-0614">Plasmid</keyword>
<keyword evidence="6" id="KW-1185">Reference proteome</keyword>
<feature type="domain" description="HTH gntR-type" evidence="4">
    <location>
        <begin position="23"/>
        <end position="91"/>
    </location>
</feature>
<evidence type="ECO:0000259" key="4">
    <source>
        <dbReference type="PROSITE" id="PS50949"/>
    </source>
</evidence>
<evidence type="ECO:0000313" key="6">
    <source>
        <dbReference type="Proteomes" id="UP000000343"/>
    </source>
</evidence>
<dbReference type="InterPro" id="IPR036390">
    <property type="entry name" value="WH_DNA-bd_sf"/>
</dbReference>
<dbReference type="CDD" id="cd07377">
    <property type="entry name" value="WHTH_GntR"/>
    <property type="match status" value="1"/>
</dbReference>
<dbReference type="InterPro" id="IPR011711">
    <property type="entry name" value="GntR_C"/>
</dbReference>
<dbReference type="SUPFAM" id="SSF46785">
    <property type="entry name" value="Winged helix' DNA-binding domain"/>
    <property type="match status" value="1"/>
</dbReference>
<dbReference type="OrthoDB" id="9799482at2"/>
<evidence type="ECO:0000256" key="3">
    <source>
        <dbReference type="ARBA" id="ARBA00023163"/>
    </source>
</evidence>
<dbReference type="PRINTS" id="PR00035">
    <property type="entry name" value="HTHGNTR"/>
</dbReference>
<dbReference type="Gene3D" id="1.10.10.10">
    <property type="entry name" value="Winged helix-like DNA-binding domain superfamily/Winged helix DNA-binding domain"/>
    <property type="match status" value="1"/>
</dbReference>
<dbReference type="InterPro" id="IPR036388">
    <property type="entry name" value="WH-like_DNA-bd_sf"/>
</dbReference>
<proteinExistence type="predicted"/>
<gene>
    <name evidence="5" type="ordered locus">AciX9_3823</name>
</gene>
<dbReference type="InterPro" id="IPR008920">
    <property type="entry name" value="TF_FadR/GntR_C"/>
</dbReference>